<dbReference type="Pfam" id="PF01636">
    <property type="entry name" value="APH"/>
    <property type="match status" value="1"/>
</dbReference>
<dbReference type="SUPFAM" id="SSF56112">
    <property type="entry name" value="Protein kinase-like (PK-like)"/>
    <property type="match status" value="1"/>
</dbReference>
<dbReference type="InterPro" id="IPR011009">
    <property type="entry name" value="Kinase-like_dom_sf"/>
</dbReference>
<dbReference type="STRING" id="1498499.EP47_03195"/>
<comment type="caution">
    <text evidence="2">The sequence shown here is derived from an EMBL/GenBank/DDBJ whole genome shotgun (WGS) entry which is preliminary data.</text>
</comment>
<sequence length="331" mass="38547">MLKEMILKNPTWQTLIPGLPDYIPLDSNQAENLLEEVQLKGAVYQVCFENQLSNFYLIKDQQNEREYFVKSFEEEHFEHYQHAEHLAQWLQMQGIKTNSALSSKSKNYYIYPFLDGTRLNSSIDALKSLGGSLAKMHEALKNYPLQDSIITKTNNRIFKLNEIREQIAKGQVKIGPFPEYVRSLATNSDLNFTQGANTQVLHGDLHPGNMLMVDNHIYFFDFEDALHSYLPIIYELALVLERLVFVRHNSFDYILELGKHFMAAYFENGGSYFYSETDKFALSTIALRSLCVLTLCEMEGNRIYEEEWRKFYTLSELAQKMQIILNKILQV</sequence>
<gene>
    <name evidence="2" type="ORF">EP47_03195</name>
</gene>
<evidence type="ECO:0000313" key="3">
    <source>
        <dbReference type="Proteomes" id="UP000054422"/>
    </source>
</evidence>
<dbReference type="Gene3D" id="3.90.1200.10">
    <property type="match status" value="1"/>
</dbReference>
<evidence type="ECO:0000313" key="2">
    <source>
        <dbReference type="EMBL" id="KGP63642.1"/>
    </source>
</evidence>
<organism evidence="2 3">
    <name type="scientific">Legionella norrlandica</name>
    <dbReference type="NCBI Taxonomy" id="1498499"/>
    <lineage>
        <taxon>Bacteria</taxon>
        <taxon>Pseudomonadati</taxon>
        <taxon>Pseudomonadota</taxon>
        <taxon>Gammaproteobacteria</taxon>
        <taxon>Legionellales</taxon>
        <taxon>Legionellaceae</taxon>
        <taxon>Legionella</taxon>
    </lineage>
</organism>
<dbReference type="Proteomes" id="UP000054422">
    <property type="component" value="Unassembled WGS sequence"/>
</dbReference>
<feature type="domain" description="Aminoglycoside phosphotransferase" evidence="1">
    <location>
        <begin position="53"/>
        <end position="244"/>
    </location>
</feature>
<protein>
    <recommendedName>
        <fullName evidence="1">Aminoglycoside phosphotransferase domain-containing protein</fullName>
    </recommendedName>
</protein>
<dbReference type="EMBL" id="JNCF01000012">
    <property type="protein sequence ID" value="KGP63642.1"/>
    <property type="molecule type" value="Genomic_DNA"/>
</dbReference>
<dbReference type="AlphaFoldDB" id="A0A0A2SSA4"/>
<evidence type="ECO:0000259" key="1">
    <source>
        <dbReference type="Pfam" id="PF01636"/>
    </source>
</evidence>
<reference evidence="2 3" key="1">
    <citation type="submission" date="2014-05" db="EMBL/GenBank/DDBJ databases">
        <authorList>
            <person name="Rizzardi K."/>
            <person name="Winiecka-Krusnell J."/>
            <person name="Ramliden M."/>
            <person name="Alm E."/>
            <person name="Andersson S."/>
            <person name="Byfors S."/>
        </authorList>
    </citation>
    <scope>NUCLEOTIDE SEQUENCE [LARGE SCALE GENOMIC DNA]</scope>
    <source>
        <strain evidence="2 3">LEGN</strain>
    </source>
</reference>
<accession>A0A0A2SSA4</accession>
<name>A0A0A2SSA4_9GAMM</name>
<dbReference type="InterPro" id="IPR002575">
    <property type="entry name" value="Aminoglycoside_PTrfase"/>
</dbReference>
<proteinExistence type="predicted"/>
<keyword evidence="3" id="KW-1185">Reference proteome</keyword>